<dbReference type="OrthoDB" id="5348567at2"/>
<evidence type="ECO:0000259" key="2">
    <source>
        <dbReference type="PROSITE" id="PS50268"/>
    </source>
</evidence>
<dbReference type="AlphaFoldDB" id="D1B158"/>
<dbReference type="SUPFAM" id="SSF51120">
    <property type="entry name" value="beta-Roll"/>
    <property type="match status" value="1"/>
</dbReference>
<dbReference type="InterPro" id="IPR013783">
    <property type="entry name" value="Ig-like_fold"/>
</dbReference>
<accession>D1B158</accession>
<dbReference type="Pfam" id="PF17892">
    <property type="entry name" value="Cadherin_5"/>
    <property type="match status" value="1"/>
</dbReference>
<dbReference type="GO" id="GO:0007156">
    <property type="term" value="P:homophilic cell adhesion via plasma membrane adhesion molecules"/>
    <property type="evidence" value="ECO:0007669"/>
    <property type="project" value="InterPro"/>
</dbReference>
<dbReference type="InterPro" id="IPR011049">
    <property type="entry name" value="Serralysin-like_metalloprot_C"/>
</dbReference>
<feature type="region of interest" description="Disordered" evidence="1">
    <location>
        <begin position="939"/>
        <end position="979"/>
    </location>
</feature>
<reference evidence="4" key="1">
    <citation type="submission" date="2009-11" db="EMBL/GenBank/DDBJ databases">
        <title>The complete genome of Sulfurospirillum deleyianum DSM 6946.</title>
        <authorList>
            <consortium name="US DOE Joint Genome Institute (JGI-PGF)"/>
            <person name="Lucas S."/>
            <person name="Copeland A."/>
            <person name="Lapidus A."/>
            <person name="Glavina del Rio T."/>
            <person name="Dalin E."/>
            <person name="Tice H."/>
            <person name="Bruce D."/>
            <person name="Goodwin L."/>
            <person name="Pitluck S."/>
            <person name="Kyrpides N."/>
            <person name="Mavromatis K."/>
            <person name="Ivanova N."/>
            <person name="Ovchinnikova G."/>
            <person name="Munk A.C."/>
            <person name="Lu M."/>
            <person name="Brettin T."/>
            <person name="Detter J.C."/>
            <person name="Han C."/>
            <person name="Tapia R."/>
            <person name="Larimer F."/>
            <person name="Land M."/>
            <person name="Hauser L."/>
            <person name="Markowitz V."/>
            <person name="Cheng J.F."/>
            <person name="Hugenholtz P."/>
            <person name="Woyke T."/>
            <person name="Wu D."/>
            <person name="Aumann P."/>
            <person name="Schneider S."/>
            <person name="Lang E."/>
            <person name="Spring S."/>
            <person name="Klenk H.P."/>
            <person name="Eisen J.A."/>
        </authorList>
    </citation>
    <scope>NUCLEOTIDE SEQUENCE [LARGE SCALE GENOMIC DNA]</scope>
    <source>
        <strain evidence="4">ATCC 51133 / DSM 6946 / 5175</strain>
    </source>
</reference>
<dbReference type="InterPro" id="IPR040853">
    <property type="entry name" value="RapA2_cadherin-like"/>
</dbReference>
<dbReference type="Gene3D" id="2.60.40.10">
    <property type="entry name" value="Immunoglobulins"/>
    <property type="match status" value="3"/>
</dbReference>
<dbReference type="Gene3D" id="2.60.40.3440">
    <property type="match status" value="2"/>
</dbReference>
<evidence type="ECO:0000313" key="4">
    <source>
        <dbReference type="Proteomes" id="UP000002222"/>
    </source>
</evidence>
<dbReference type="KEGG" id="sdl:Sdel_0797"/>
<dbReference type="InterPro" id="IPR001343">
    <property type="entry name" value="Hemolysn_Ca-bd"/>
</dbReference>
<organism evidence="3 4">
    <name type="scientific">Sulfurospirillum deleyianum (strain ATCC 51133 / DSM 6946 / 5175)</name>
    <dbReference type="NCBI Taxonomy" id="525898"/>
    <lineage>
        <taxon>Bacteria</taxon>
        <taxon>Pseudomonadati</taxon>
        <taxon>Campylobacterota</taxon>
        <taxon>Epsilonproteobacteria</taxon>
        <taxon>Campylobacterales</taxon>
        <taxon>Sulfurospirillaceae</taxon>
        <taxon>Sulfurospirillum</taxon>
    </lineage>
</organism>
<dbReference type="Proteomes" id="UP000002222">
    <property type="component" value="Chromosome"/>
</dbReference>
<feature type="domain" description="Cadherin" evidence="2">
    <location>
        <begin position="159"/>
        <end position="231"/>
    </location>
</feature>
<dbReference type="eggNOG" id="COG2931">
    <property type="taxonomic scope" value="Bacteria"/>
</dbReference>
<dbReference type="Gene3D" id="2.150.10.10">
    <property type="entry name" value="Serralysin-like metalloprotease, C-terminal"/>
    <property type="match status" value="1"/>
</dbReference>
<dbReference type="PROSITE" id="PS00330">
    <property type="entry name" value="HEMOLYSIN_CALCIUM"/>
    <property type="match status" value="2"/>
</dbReference>
<dbReference type="InterPro" id="IPR010221">
    <property type="entry name" value="VCBS_dom"/>
</dbReference>
<sequence>MILALMDGKEITLAGNDDIFLDKSVYVAEGFGEEAVVSSQTVGDVMSGKSVEEMQAALLRGEDVSELEATAAGEGGAPVGGEMSTNAMARYLTGGSESNVVADYRTLDVGTGEDVTYVPPTAPLEEAATVVVANSAPLAGDDSVVTNEDTPLLGTLPLATDVDGDAITYALVGGTTSGTVVLNDNGGYTYTPNANYHGGDSFTYSVTDSNGASNTYTVSIDVLPINDTPILGSAVVGLDETDVILSTGGTLSGVVDPDAGENAYVAQSNVGGTYGVFNLATDGTWSYVANAAYNELNAGDVISDTFIIKSVDGTVDSSVQVSITGTNDTPVLGSAIVGLNETDVILSTGGNLGGVVDPDAGENAYVAQSNVGGTYGVFNLATDGTWSYVANAAYNELNAGDVISDTFIIKSVDGTVDSSVQVSITGTNDTPVLGSAIVGLNETDVILSTGGNLGGVVDPDAGENAYVAQSNVGGTYGVFNLATDGTWSYVANAAYNELNAGDVISDTFIIKSVDGTVDSSVQVSITGTNDTPVLGSAIVGLNETDVILSTGGNLGGVVDPDAGENAYVAQSNVGGTYGVFNLATDGTWSYVANAAYNELNAGDVISDTFIIKSVDGTVDSSVQVSITGTNDTPVASYHEFTTAEDTAITLTDAQLLIGSSDIDANDVLSIDNVALKDPANGTLISNGDGTYTFNPSHNYSGSAIELSYTLTDTSGATSTQDVMIHVTPVADAPLLQTSVLQGDVSYGTEYEAPVFNGHLNAGSTTGNILFNGYTKQAIIDIKSYKTSVDEGRIVFLRDGEFVKEFLMDTLLPTANNQSIQLVLDSDEYFNMVRIDNFADGSDKNAEFKVDSVSLVAPITVEYLLNIDAALSDSSEMLTPVMIEKASLPDGASLYENGVVVYDVDNDGYYVVDPDAEITFTTDRYIGVDEINAISSSVTSWDGADSATTTQSSYNEISGTLGDDTLSGTEGDDLLSGNDGNDSLSGGLGDDFLDGDEGVDALYGGVDDDVLVYDSADSQIDGGDGLDTLLVGDSNIDFNLIDDAKLENIEVIDLSRADVSITNLNPQDVFDMTDDTSTILKIIGDSSDAVASTIIAGEDSPWNVSADQTGVDEGFVRYEGALPDSTPVYIDVQDSIVHTDFD</sequence>
<dbReference type="STRING" id="525898.Sdel_0797"/>
<dbReference type="RefSeq" id="WP_012856592.1">
    <property type="nucleotide sequence ID" value="NC_013512.1"/>
</dbReference>
<dbReference type="EMBL" id="CP001816">
    <property type="protein sequence ID" value="ACZ11828.1"/>
    <property type="molecule type" value="Genomic_DNA"/>
</dbReference>
<name>D1B158_SULD5</name>
<dbReference type="InterPro" id="IPR002126">
    <property type="entry name" value="Cadherin-like_dom"/>
</dbReference>
<dbReference type="Pfam" id="PF17803">
    <property type="entry name" value="Cadherin_4"/>
    <property type="match status" value="3"/>
</dbReference>
<dbReference type="NCBIfam" id="NF012211">
    <property type="entry name" value="tand_rpt_95"/>
    <property type="match status" value="2"/>
</dbReference>
<dbReference type="Pfam" id="PF17963">
    <property type="entry name" value="Big_9"/>
    <property type="match status" value="1"/>
</dbReference>
<dbReference type="PRINTS" id="PR00313">
    <property type="entry name" value="CABNDNGRPT"/>
</dbReference>
<dbReference type="NCBIfam" id="TIGR01965">
    <property type="entry name" value="VCBS_repeat"/>
    <property type="match status" value="4"/>
</dbReference>
<feature type="compositionally biased region" description="Polar residues" evidence="1">
    <location>
        <begin position="939"/>
        <end position="957"/>
    </location>
</feature>
<dbReference type="GO" id="GO:0005509">
    <property type="term" value="F:calcium ion binding"/>
    <property type="evidence" value="ECO:0007669"/>
    <property type="project" value="InterPro"/>
</dbReference>
<protein>
    <submittedName>
        <fullName evidence="3">Outer membrane adhesin like protein</fullName>
    </submittedName>
</protein>
<dbReference type="Pfam" id="PF00353">
    <property type="entry name" value="HemolysinCabind"/>
    <property type="match status" value="1"/>
</dbReference>
<dbReference type="InterPro" id="IPR041690">
    <property type="entry name" value="Cadherin_5"/>
</dbReference>
<dbReference type="HOGENOM" id="CLU_277702_0_0_7"/>
<keyword evidence="4" id="KW-1185">Reference proteome</keyword>
<evidence type="ECO:0000313" key="3">
    <source>
        <dbReference type="EMBL" id="ACZ11828.1"/>
    </source>
</evidence>
<gene>
    <name evidence="3" type="ordered locus">Sdel_0797</name>
</gene>
<dbReference type="InterPro" id="IPR018511">
    <property type="entry name" value="Hemolysin-typ_Ca-bd_CS"/>
</dbReference>
<dbReference type="PROSITE" id="PS50268">
    <property type="entry name" value="CADHERIN_2"/>
    <property type="match status" value="1"/>
</dbReference>
<reference evidence="3 4" key="2">
    <citation type="journal article" date="2010" name="Stand. Genomic Sci.">
        <title>Complete genome sequence of Sulfurospirillum deleyianum type strain (5175).</title>
        <authorList>
            <person name="Sikorski J."/>
            <person name="Lapidus A."/>
            <person name="Copeland A."/>
            <person name="Glavina Del Rio T."/>
            <person name="Nolan M."/>
            <person name="Lucas S."/>
            <person name="Chen F."/>
            <person name="Tice H."/>
            <person name="Cheng J.F."/>
            <person name="Saunders E."/>
            <person name="Bruce D."/>
            <person name="Goodwin L."/>
            <person name="Pitluck S."/>
            <person name="Ovchinnikova G."/>
            <person name="Pati A."/>
            <person name="Ivanova N."/>
            <person name="Mavromatis K."/>
            <person name="Chen A."/>
            <person name="Palaniappan K."/>
            <person name="Chain P."/>
            <person name="Land M."/>
            <person name="Hauser L."/>
            <person name="Chang Y.J."/>
            <person name="Jeffries C.D."/>
            <person name="Brettin T."/>
            <person name="Detter J.C."/>
            <person name="Han C."/>
            <person name="Rohde M."/>
            <person name="Lang E."/>
            <person name="Spring S."/>
            <person name="Goker M."/>
            <person name="Bristow J."/>
            <person name="Eisen J.A."/>
            <person name="Markowitz V."/>
            <person name="Hugenholtz P."/>
            <person name="Kyrpides N.C."/>
            <person name="Klenk H.P."/>
        </authorList>
    </citation>
    <scope>NUCLEOTIDE SEQUENCE [LARGE SCALE GENOMIC DNA]</scope>
    <source>
        <strain evidence="4">ATCC 51133 / DSM 6946 / 5175</strain>
    </source>
</reference>
<dbReference type="GO" id="GO:0016020">
    <property type="term" value="C:membrane"/>
    <property type="evidence" value="ECO:0007669"/>
    <property type="project" value="InterPro"/>
</dbReference>
<proteinExistence type="predicted"/>
<evidence type="ECO:0000256" key="1">
    <source>
        <dbReference type="SAM" id="MobiDB-lite"/>
    </source>
</evidence>